<dbReference type="AlphaFoldDB" id="A0A0G4IM90"/>
<dbReference type="GO" id="GO:0003697">
    <property type="term" value="F:single-stranded DNA binding"/>
    <property type="evidence" value="ECO:0007669"/>
    <property type="project" value="TreeGrafter"/>
</dbReference>
<dbReference type="InterPro" id="IPR011146">
    <property type="entry name" value="HIT-like"/>
</dbReference>
<evidence type="ECO:0000256" key="5">
    <source>
        <dbReference type="ARBA" id="ARBA00023242"/>
    </source>
</evidence>
<keyword evidence="3" id="KW-0862">Zinc</keyword>
<protein>
    <recommendedName>
        <fullName evidence="7">HIT domain-containing protein</fullName>
    </recommendedName>
</protein>
<evidence type="ECO:0000313" key="8">
    <source>
        <dbReference type="EMBL" id="CEO96293.1"/>
    </source>
</evidence>
<dbReference type="STRING" id="37360.A0A0G4IM90"/>
<dbReference type="SUPFAM" id="SSF54197">
    <property type="entry name" value="HIT-like"/>
    <property type="match status" value="1"/>
</dbReference>
<keyword evidence="4" id="KW-0238">DNA-binding</keyword>
<evidence type="ECO:0000256" key="1">
    <source>
        <dbReference type="ARBA" id="ARBA00004123"/>
    </source>
</evidence>
<feature type="domain" description="HIT" evidence="7">
    <location>
        <begin position="27"/>
        <end position="136"/>
    </location>
</feature>
<keyword evidence="9" id="KW-0496">Mitochondrion</keyword>
<dbReference type="EMBL" id="OVEO01000011">
    <property type="protein sequence ID" value="SPQ99233.1"/>
    <property type="molecule type" value="Genomic_DNA"/>
</dbReference>
<name>A0A0G4IM90_PLABS</name>
<reference evidence="8 10" key="1">
    <citation type="submission" date="2015-02" db="EMBL/GenBank/DDBJ databases">
        <authorList>
            <person name="Chooi Y.-H."/>
        </authorList>
    </citation>
    <scope>NUCLEOTIDE SEQUENCE [LARGE SCALE GENOMIC DNA]</scope>
    <source>
        <strain evidence="8">E3</strain>
    </source>
</reference>
<dbReference type="GO" id="GO:1990165">
    <property type="term" value="F:single-strand break-containing DNA binding"/>
    <property type="evidence" value="ECO:0007669"/>
    <property type="project" value="TreeGrafter"/>
</dbReference>
<dbReference type="InterPro" id="IPR032566">
    <property type="entry name" value="Znf-C2HE"/>
</dbReference>
<sequence>MTGSSIYRPPTAVQWASIPALGPWKGVLSALVNNAARFPFVVFADDDDTVTIYDRYPKARVHLLVLPRANISSISVLRREHLGLVRAMINSGKRAAELLSNAGMFPEGYKMGFHAVPSLDRLHMHLISCDMDSEALKNKKHWNSFTTEFFLPPEFVVSQIEEHGSVQIDRNRYEEVLKRPLACHKCRQSLKTIPALKSHIVNCRWADNEP</sequence>
<reference evidence="9 11" key="2">
    <citation type="submission" date="2018-03" db="EMBL/GenBank/DDBJ databases">
        <authorList>
            <person name="Fogelqvist J."/>
        </authorList>
    </citation>
    <scope>NUCLEOTIDE SEQUENCE [LARGE SCALE GENOMIC DNA]</scope>
</reference>
<accession>A0A0G4IM90</accession>
<comment type="subcellular location">
    <subcellularLocation>
        <location evidence="1">Nucleus</location>
    </subcellularLocation>
</comment>
<evidence type="ECO:0000259" key="7">
    <source>
        <dbReference type="PROSITE" id="PS51084"/>
    </source>
</evidence>
<dbReference type="GO" id="GO:0003725">
    <property type="term" value="F:double-stranded RNA binding"/>
    <property type="evidence" value="ECO:0007669"/>
    <property type="project" value="TreeGrafter"/>
</dbReference>
<dbReference type="PROSITE" id="PS51084">
    <property type="entry name" value="HIT_2"/>
    <property type="match status" value="1"/>
</dbReference>
<dbReference type="GO" id="GO:0030983">
    <property type="term" value="F:mismatched DNA binding"/>
    <property type="evidence" value="ECO:0007669"/>
    <property type="project" value="TreeGrafter"/>
</dbReference>
<dbReference type="GO" id="GO:0046872">
    <property type="term" value="F:metal ion binding"/>
    <property type="evidence" value="ECO:0007669"/>
    <property type="project" value="UniProtKB-KW"/>
</dbReference>
<keyword evidence="5" id="KW-0539">Nucleus</keyword>
<dbReference type="GO" id="GO:0005634">
    <property type="term" value="C:nucleus"/>
    <property type="evidence" value="ECO:0007669"/>
    <property type="project" value="UniProtKB-SubCell"/>
</dbReference>
<geneLocation type="mitochondrion" evidence="9"/>
<dbReference type="FunFam" id="3.30.428.10:FF:000004">
    <property type="entry name" value="aprataxin isoform X2"/>
    <property type="match status" value="1"/>
</dbReference>
<dbReference type="GO" id="GO:0033699">
    <property type="term" value="F:DNA 5'-adenosine monophosphate hydrolase activity"/>
    <property type="evidence" value="ECO:0007669"/>
    <property type="project" value="TreeGrafter"/>
</dbReference>
<dbReference type="Gene3D" id="3.30.428.10">
    <property type="entry name" value="HIT-like"/>
    <property type="match status" value="1"/>
</dbReference>
<organism evidence="8 10">
    <name type="scientific">Plasmodiophora brassicae</name>
    <name type="common">Clubroot disease agent</name>
    <dbReference type="NCBI Taxonomy" id="37360"/>
    <lineage>
        <taxon>Eukaryota</taxon>
        <taxon>Sar</taxon>
        <taxon>Rhizaria</taxon>
        <taxon>Endomyxa</taxon>
        <taxon>Phytomyxea</taxon>
        <taxon>Plasmodiophorida</taxon>
        <taxon>Plasmodiophoridae</taxon>
        <taxon>Plasmodiophora</taxon>
    </lineage>
</organism>
<dbReference type="Pfam" id="PF11969">
    <property type="entry name" value="DcpS_C"/>
    <property type="match status" value="1"/>
</dbReference>
<evidence type="ECO:0000313" key="10">
    <source>
        <dbReference type="Proteomes" id="UP000039324"/>
    </source>
</evidence>
<evidence type="ECO:0000256" key="4">
    <source>
        <dbReference type="ARBA" id="ARBA00023125"/>
    </source>
</evidence>
<keyword evidence="10" id="KW-1185">Reference proteome</keyword>
<keyword evidence="2" id="KW-0479">Metal-binding</keyword>
<evidence type="ECO:0000313" key="9">
    <source>
        <dbReference type="EMBL" id="SPQ99233.1"/>
    </source>
</evidence>
<evidence type="ECO:0000313" key="11">
    <source>
        <dbReference type="Proteomes" id="UP000290189"/>
    </source>
</evidence>
<dbReference type="GO" id="GO:0000012">
    <property type="term" value="P:single strand break repair"/>
    <property type="evidence" value="ECO:0007669"/>
    <property type="project" value="TreeGrafter"/>
</dbReference>
<dbReference type="Pfam" id="PF16278">
    <property type="entry name" value="zf-C2HE"/>
    <property type="match status" value="1"/>
</dbReference>
<dbReference type="Proteomes" id="UP000290189">
    <property type="component" value="Unassembled WGS sequence"/>
</dbReference>
<evidence type="ECO:0000256" key="6">
    <source>
        <dbReference type="PROSITE-ProRule" id="PRU00464"/>
    </source>
</evidence>
<proteinExistence type="predicted"/>
<dbReference type="OrthoDB" id="3512845at2759"/>
<dbReference type="EMBL" id="CDSF01000057">
    <property type="protein sequence ID" value="CEO96293.1"/>
    <property type="molecule type" value="Genomic_DNA"/>
</dbReference>
<gene>
    <name evidence="8" type="ORF">PBRA_004964</name>
    <name evidence="9" type="ORF">PLBR_LOCUS6448</name>
</gene>
<dbReference type="Proteomes" id="UP000039324">
    <property type="component" value="Unassembled WGS sequence"/>
</dbReference>
<evidence type="ECO:0000256" key="2">
    <source>
        <dbReference type="ARBA" id="ARBA00022723"/>
    </source>
</evidence>
<dbReference type="OMA" id="CLKTKYH"/>
<comment type="caution">
    <text evidence="6">Lacks conserved residue(s) required for the propagation of feature annotation.</text>
</comment>
<dbReference type="PANTHER" id="PTHR12486">
    <property type="entry name" value="APRATAXIN-RELATED"/>
    <property type="match status" value="1"/>
</dbReference>
<dbReference type="InterPro" id="IPR036265">
    <property type="entry name" value="HIT-like_sf"/>
</dbReference>
<dbReference type="PANTHER" id="PTHR12486:SF4">
    <property type="entry name" value="APRATAXIN"/>
    <property type="match status" value="1"/>
</dbReference>
<evidence type="ECO:0000256" key="3">
    <source>
        <dbReference type="ARBA" id="ARBA00022833"/>
    </source>
</evidence>